<dbReference type="AlphaFoldDB" id="A0A562NS00"/>
<dbReference type="InterPro" id="IPR011009">
    <property type="entry name" value="Kinase-like_dom_sf"/>
</dbReference>
<dbReference type="Pfam" id="PF04655">
    <property type="entry name" value="APH_6_hur"/>
    <property type="match status" value="1"/>
</dbReference>
<dbReference type="EMBL" id="VLKU01000004">
    <property type="protein sequence ID" value="TWI34978.1"/>
    <property type="molecule type" value="Genomic_DNA"/>
</dbReference>
<sequence length="274" mass="30185">MSDAGPWLDRWRLDVDGPTIRTANALLLPVRRDTAELMLKLALTEDERLGFDLLEWWGGAGAVPVLERDGPALLMPRASGSRDLAQMARQGQDDLAMGLLCAVANRLHAHRAPPPAHLVPLDQWFRELPAAVAAHGGILQDSLQQMQELLPDQQQVVPLHGDLHHANVLDFNGEWLAIDAKALIGERVFDFAVMFGNPDLDDPAQPVALLPGVLDRRLAVVCREAGLDRERLLRWLLAWSGLSAAWFLGDDPVDRPRLAVDLHIAEWAAVRLAG</sequence>
<dbReference type="Proteomes" id="UP000316225">
    <property type="component" value="Unassembled WGS sequence"/>
</dbReference>
<keyword evidence="1" id="KW-0418">Kinase</keyword>
<dbReference type="GO" id="GO:0016773">
    <property type="term" value="F:phosphotransferase activity, alcohol group as acceptor"/>
    <property type="evidence" value="ECO:0007669"/>
    <property type="project" value="InterPro"/>
</dbReference>
<reference evidence="1 2" key="1">
    <citation type="journal article" date="2015" name="Stand. Genomic Sci.">
        <title>Genomic Encyclopedia of Bacterial and Archaeal Type Strains, Phase III: the genomes of soil and plant-associated and newly described type strains.</title>
        <authorList>
            <person name="Whitman W.B."/>
            <person name="Woyke T."/>
            <person name="Klenk H.P."/>
            <person name="Zhou Y."/>
            <person name="Lilburn T.G."/>
            <person name="Beck B.J."/>
            <person name="De Vos P."/>
            <person name="Vandamme P."/>
            <person name="Eisen J.A."/>
            <person name="Garrity G."/>
            <person name="Hugenholtz P."/>
            <person name="Kyrpides N.C."/>
        </authorList>
    </citation>
    <scope>NUCLEOTIDE SEQUENCE [LARGE SCALE GENOMIC DNA]</scope>
    <source>
        <strain evidence="1 2">CGMCC 1.5364</strain>
    </source>
</reference>
<evidence type="ECO:0000313" key="1">
    <source>
        <dbReference type="EMBL" id="TWI34978.1"/>
    </source>
</evidence>
<name>A0A562NS00_9RHOB</name>
<dbReference type="GO" id="GO:0016301">
    <property type="term" value="F:kinase activity"/>
    <property type="evidence" value="ECO:0007669"/>
    <property type="project" value="UniProtKB-KW"/>
</dbReference>
<dbReference type="Gene3D" id="3.90.1200.10">
    <property type="match status" value="1"/>
</dbReference>
<dbReference type="GO" id="GO:0019748">
    <property type="term" value="P:secondary metabolic process"/>
    <property type="evidence" value="ECO:0007669"/>
    <property type="project" value="InterPro"/>
</dbReference>
<dbReference type="SUPFAM" id="SSF56112">
    <property type="entry name" value="Protein kinase-like (PK-like)"/>
    <property type="match status" value="1"/>
</dbReference>
<dbReference type="OrthoDB" id="3638028at2"/>
<gene>
    <name evidence="1" type="ORF">IQ24_01487</name>
</gene>
<dbReference type="RefSeq" id="WP_145397189.1">
    <property type="nucleotide sequence ID" value="NZ_VLKU01000004.1"/>
</dbReference>
<comment type="caution">
    <text evidence="1">The sequence shown here is derived from an EMBL/GenBank/DDBJ whole genome shotgun (WGS) entry which is preliminary data.</text>
</comment>
<protein>
    <submittedName>
        <fullName evidence="1">Streptomycin 6-kinase</fullName>
    </submittedName>
</protein>
<keyword evidence="2" id="KW-1185">Reference proteome</keyword>
<keyword evidence="1" id="KW-0808">Transferase</keyword>
<dbReference type="InterPro" id="IPR006748">
    <property type="entry name" value="NH2Glyco/OHUrea_AB-resist_kin"/>
</dbReference>
<organism evidence="1 2">
    <name type="scientific">Paracoccus sulfuroxidans</name>
    <dbReference type="NCBI Taxonomy" id="384678"/>
    <lineage>
        <taxon>Bacteria</taxon>
        <taxon>Pseudomonadati</taxon>
        <taxon>Pseudomonadota</taxon>
        <taxon>Alphaproteobacteria</taxon>
        <taxon>Rhodobacterales</taxon>
        <taxon>Paracoccaceae</taxon>
        <taxon>Paracoccus</taxon>
    </lineage>
</organism>
<proteinExistence type="predicted"/>
<evidence type="ECO:0000313" key="2">
    <source>
        <dbReference type="Proteomes" id="UP000316225"/>
    </source>
</evidence>
<accession>A0A562NS00</accession>